<evidence type="ECO:0000256" key="4">
    <source>
        <dbReference type="ARBA" id="ARBA00022989"/>
    </source>
</evidence>
<keyword evidence="10" id="KW-1185">Reference proteome</keyword>
<evidence type="ECO:0000313" key="10">
    <source>
        <dbReference type="Proteomes" id="UP001143372"/>
    </source>
</evidence>
<feature type="domain" description="Amino acid permease/ SLC12A" evidence="8">
    <location>
        <begin position="55"/>
        <end position="414"/>
    </location>
</feature>
<dbReference type="Proteomes" id="UP001143372">
    <property type="component" value="Unassembled WGS sequence"/>
</dbReference>
<evidence type="ECO:0000256" key="6">
    <source>
        <dbReference type="SAM" id="MobiDB-lite"/>
    </source>
</evidence>
<proteinExistence type="predicted"/>
<dbReference type="AlphaFoldDB" id="A0A9W6MWM7"/>
<evidence type="ECO:0000256" key="1">
    <source>
        <dbReference type="ARBA" id="ARBA00004141"/>
    </source>
</evidence>
<feature type="transmembrane region" description="Helical" evidence="7">
    <location>
        <begin position="37"/>
        <end position="60"/>
    </location>
</feature>
<feature type="transmembrane region" description="Helical" evidence="7">
    <location>
        <begin position="212"/>
        <end position="231"/>
    </location>
</feature>
<dbReference type="Gene3D" id="1.20.1740.10">
    <property type="entry name" value="Amino acid/polyamine transporter I"/>
    <property type="match status" value="1"/>
</dbReference>
<feature type="compositionally biased region" description="Basic and acidic residues" evidence="6">
    <location>
        <begin position="11"/>
        <end position="25"/>
    </location>
</feature>
<dbReference type="Pfam" id="PF00324">
    <property type="entry name" value="AA_permease"/>
    <property type="match status" value="1"/>
</dbReference>
<feature type="transmembrane region" description="Helical" evidence="7">
    <location>
        <begin position="450"/>
        <end position="468"/>
    </location>
</feature>
<feature type="transmembrane region" description="Helical" evidence="7">
    <location>
        <begin position="97"/>
        <end position="123"/>
    </location>
</feature>
<feature type="transmembrane region" description="Helical" evidence="7">
    <location>
        <begin position="382"/>
        <end position="405"/>
    </location>
</feature>
<evidence type="ECO:0000256" key="5">
    <source>
        <dbReference type="ARBA" id="ARBA00023136"/>
    </source>
</evidence>
<dbReference type="PANTHER" id="PTHR43243">
    <property type="entry name" value="INNER MEMBRANE TRANSPORTER YGJI-RELATED"/>
    <property type="match status" value="1"/>
</dbReference>
<gene>
    <name evidence="9" type="ORF">GCM10008179_26480</name>
</gene>
<comment type="caution">
    <text evidence="9">The sequence shown here is derived from an EMBL/GenBank/DDBJ whole genome shotgun (WGS) entry which is preliminary data.</text>
</comment>
<dbReference type="GO" id="GO:0016020">
    <property type="term" value="C:membrane"/>
    <property type="evidence" value="ECO:0007669"/>
    <property type="project" value="UniProtKB-SubCell"/>
</dbReference>
<protein>
    <submittedName>
        <fullName evidence="9">Amino acid permease</fullName>
    </submittedName>
</protein>
<feature type="transmembrane region" description="Helical" evidence="7">
    <location>
        <begin position="143"/>
        <end position="165"/>
    </location>
</feature>
<keyword evidence="2" id="KW-0813">Transport</keyword>
<feature type="transmembrane region" description="Helical" evidence="7">
    <location>
        <begin position="177"/>
        <end position="200"/>
    </location>
</feature>
<evidence type="ECO:0000313" key="9">
    <source>
        <dbReference type="EMBL" id="GLK69010.1"/>
    </source>
</evidence>
<dbReference type="InterPro" id="IPR004841">
    <property type="entry name" value="AA-permease/SLC12A_dom"/>
</dbReference>
<keyword evidence="4 7" id="KW-1133">Transmembrane helix</keyword>
<keyword evidence="3 7" id="KW-0812">Transmembrane</keyword>
<feature type="region of interest" description="Disordered" evidence="6">
    <location>
        <begin position="1"/>
        <end position="25"/>
    </location>
</feature>
<evidence type="ECO:0000256" key="7">
    <source>
        <dbReference type="SAM" id="Phobius"/>
    </source>
</evidence>
<reference evidence="9" key="2">
    <citation type="submission" date="2023-01" db="EMBL/GenBank/DDBJ databases">
        <authorList>
            <person name="Sun Q."/>
            <person name="Evtushenko L."/>
        </authorList>
    </citation>
    <scope>NUCLEOTIDE SEQUENCE</scope>
    <source>
        <strain evidence="9">VKM B-2347</strain>
    </source>
</reference>
<name>A0A9W6MWM7_9HYPH</name>
<evidence type="ECO:0000256" key="3">
    <source>
        <dbReference type="ARBA" id="ARBA00022692"/>
    </source>
</evidence>
<feature type="transmembrane region" description="Helical" evidence="7">
    <location>
        <begin position="252"/>
        <end position="274"/>
    </location>
</feature>
<feature type="transmembrane region" description="Helical" evidence="7">
    <location>
        <begin position="66"/>
        <end position="85"/>
    </location>
</feature>
<evidence type="ECO:0000259" key="8">
    <source>
        <dbReference type="Pfam" id="PF00324"/>
    </source>
</evidence>
<feature type="transmembrane region" description="Helical" evidence="7">
    <location>
        <begin position="417"/>
        <end position="438"/>
    </location>
</feature>
<accession>A0A9W6MWM7</accession>
<keyword evidence="5 7" id="KW-0472">Membrane</keyword>
<dbReference type="EMBL" id="BSFI01000018">
    <property type="protein sequence ID" value="GLK69010.1"/>
    <property type="molecule type" value="Genomic_DNA"/>
</dbReference>
<organism evidence="9 10">
    <name type="scientific">Hansschlegelia plantiphila</name>
    <dbReference type="NCBI Taxonomy" id="374655"/>
    <lineage>
        <taxon>Bacteria</taxon>
        <taxon>Pseudomonadati</taxon>
        <taxon>Pseudomonadota</taxon>
        <taxon>Alphaproteobacteria</taxon>
        <taxon>Hyphomicrobiales</taxon>
        <taxon>Methylopilaceae</taxon>
        <taxon>Hansschlegelia</taxon>
    </lineage>
</organism>
<dbReference type="RefSeq" id="WP_271169248.1">
    <property type="nucleotide sequence ID" value="NZ_BSFI01000018.1"/>
</dbReference>
<dbReference type="GO" id="GO:0015171">
    <property type="term" value="F:amino acid transmembrane transporter activity"/>
    <property type="evidence" value="ECO:0007669"/>
    <property type="project" value="TreeGrafter"/>
</dbReference>
<evidence type="ECO:0000256" key="2">
    <source>
        <dbReference type="ARBA" id="ARBA00022448"/>
    </source>
</evidence>
<reference evidence="9" key="1">
    <citation type="journal article" date="2014" name="Int. J. Syst. Evol. Microbiol.">
        <title>Complete genome sequence of Corynebacterium casei LMG S-19264T (=DSM 44701T), isolated from a smear-ripened cheese.</title>
        <authorList>
            <consortium name="US DOE Joint Genome Institute (JGI-PGF)"/>
            <person name="Walter F."/>
            <person name="Albersmeier A."/>
            <person name="Kalinowski J."/>
            <person name="Ruckert C."/>
        </authorList>
    </citation>
    <scope>NUCLEOTIDE SEQUENCE</scope>
    <source>
        <strain evidence="9">VKM B-2347</strain>
    </source>
</reference>
<comment type="subcellular location">
    <subcellularLocation>
        <location evidence="1">Membrane</location>
        <topology evidence="1">Multi-pass membrane protein</topology>
    </subcellularLocation>
</comment>
<sequence>MKSQAFAPDRSNGRETRSPPSTEHTELRGACLSYPEVLAQSVSVIAPSTVPAAILGLIFASAGNGAWLSFAIGMLGLFLVSLNVNQFATRSASPGSLYSYIVQGLGPTSGILGGWALVFAYTLTGMSTLCGFAIVANVLLDQAIGHQLPTLVWFIAGAGAACWIAMKNIQLSAKTMLAFEAIALVSILILGVVIWARHGFVADMHQFKLEGATPSGILVGVVLVVFGFSGFESSTSLGAEAKDALRSIPRSVTHSVLFSGLVFIFMAYVVVLGFEGSDAPLAQSEAPLNYLASSLGWRPLGTVITIGVLLSFFACTLAAINSTARILFSMARHGLFFEALGEAHETNRTPHVAVALAALITFAAPAACYLSGVSAFDAQGYFGTLCSFGFILVYILITVAAPFYLRSIGKLTKRAIAYSASGVGFMILPLLGTFGLPGSTMFPPIDYPNSVLAGIFLAYMAAGVAWLLTERVRRPRMIAGVQGAADDVRLQFATIPDRVR</sequence>
<feature type="transmembrane region" description="Helical" evidence="7">
    <location>
        <begin position="352"/>
        <end position="376"/>
    </location>
</feature>
<feature type="transmembrane region" description="Helical" evidence="7">
    <location>
        <begin position="300"/>
        <end position="320"/>
    </location>
</feature>
<dbReference type="PIRSF" id="PIRSF006060">
    <property type="entry name" value="AA_transporter"/>
    <property type="match status" value="1"/>
</dbReference>
<dbReference type="PANTHER" id="PTHR43243:SF4">
    <property type="entry name" value="CATIONIC AMINO ACID TRANSPORTER 4"/>
    <property type="match status" value="1"/>
</dbReference>